<gene>
    <name evidence="7" type="ORF">DL239_14510</name>
</gene>
<proteinExistence type="inferred from homology"/>
<dbReference type="InterPro" id="IPR000292">
    <property type="entry name" value="For/NO2_transpt"/>
</dbReference>
<name>A0ABX0WD41_9RHOB</name>
<feature type="transmembrane region" description="Helical" evidence="6">
    <location>
        <begin position="37"/>
        <end position="57"/>
    </location>
</feature>
<evidence type="ECO:0000256" key="1">
    <source>
        <dbReference type="ARBA" id="ARBA00004141"/>
    </source>
</evidence>
<evidence type="ECO:0000256" key="3">
    <source>
        <dbReference type="ARBA" id="ARBA00022989"/>
    </source>
</evidence>
<keyword evidence="3 6" id="KW-1133">Transmembrane helix</keyword>
<evidence type="ECO:0000256" key="5">
    <source>
        <dbReference type="ARBA" id="ARBA00049660"/>
    </source>
</evidence>
<dbReference type="Pfam" id="PF01226">
    <property type="entry name" value="Form_Nir_trans"/>
    <property type="match status" value="1"/>
</dbReference>
<dbReference type="InterPro" id="IPR024002">
    <property type="entry name" value="For/NO2_transpt_CS"/>
</dbReference>
<reference evidence="7 8" key="1">
    <citation type="submission" date="2018-05" db="EMBL/GenBank/DDBJ databases">
        <authorList>
            <person name="Zhang Y.-J."/>
        </authorList>
    </citation>
    <scope>NUCLEOTIDE SEQUENCE [LARGE SCALE GENOMIC DNA]</scope>
    <source>
        <strain evidence="7 8">CY04</strain>
    </source>
</reference>
<protein>
    <submittedName>
        <fullName evidence="7">Formate transporter FocA</fullName>
    </submittedName>
</protein>
<dbReference type="EMBL" id="QHLQ01000014">
    <property type="protein sequence ID" value="NIZ62190.1"/>
    <property type="molecule type" value="Genomic_DNA"/>
</dbReference>
<keyword evidence="8" id="KW-1185">Reference proteome</keyword>
<evidence type="ECO:0000313" key="7">
    <source>
        <dbReference type="EMBL" id="NIZ62190.1"/>
    </source>
</evidence>
<sequence>MSQPNPTGLDAYRPAEIARRVEEAGVAKAHLPAAQTLTLAILAGVFIALGGAAYTAVMTGVDPTGPARFLGGVVFSLGLILVIVGGAELFTGNALMTMAAVDRKITLTALLRNWGIVYLGNLIGALALAAAMLGTGLLNGPIGATAAAMAEGKAALSPVEALTRGILCNALVCLAVWLTFAARTAAGKILAILWPISAFVLLGFEHSIANMYLLPQGMIAGAQVGIGAVITNLFWVTLGNIIGGAGGVALAYRWAYRPAQG</sequence>
<evidence type="ECO:0000256" key="4">
    <source>
        <dbReference type="ARBA" id="ARBA00023136"/>
    </source>
</evidence>
<evidence type="ECO:0000256" key="6">
    <source>
        <dbReference type="SAM" id="Phobius"/>
    </source>
</evidence>
<comment type="caution">
    <text evidence="7">The sequence shown here is derived from an EMBL/GenBank/DDBJ whole genome shotgun (WGS) entry which is preliminary data.</text>
</comment>
<dbReference type="PROSITE" id="PS01005">
    <property type="entry name" value="FORMATE_NITRITE_TP_1"/>
    <property type="match status" value="1"/>
</dbReference>
<dbReference type="PANTHER" id="PTHR30520">
    <property type="entry name" value="FORMATE TRANSPORTER-RELATED"/>
    <property type="match status" value="1"/>
</dbReference>
<dbReference type="PANTHER" id="PTHR30520:SF6">
    <property type="entry name" value="FORMATE_NITRATE FAMILY TRANSPORTER (EUROFUNG)"/>
    <property type="match status" value="1"/>
</dbReference>
<dbReference type="InterPro" id="IPR023271">
    <property type="entry name" value="Aquaporin-like"/>
</dbReference>
<organism evidence="7 8">
    <name type="scientific">Parasedimentitalea denitrificans</name>
    <dbReference type="NCBI Taxonomy" id="2211118"/>
    <lineage>
        <taxon>Bacteria</taxon>
        <taxon>Pseudomonadati</taxon>
        <taxon>Pseudomonadota</taxon>
        <taxon>Alphaproteobacteria</taxon>
        <taxon>Rhodobacterales</taxon>
        <taxon>Paracoccaceae</taxon>
        <taxon>Parasedimentitalea</taxon>
    </lineage>
</organism>
<dbReference type="RefSeq" id="WP_167684813.1">
    <property type="nucleotide sequence ID" value="NZ_QHLQ01000014.1"/>
</dbReference>
<feature type="transmembrane region" description="Helical" evidence="6">
    <location>
        <begin position="69"/>
        <end position="95"/>
    </location>
</feature>
<comment type="subcellular location">
    <subcellularLocation>
        <location evidence="1">Membrane</location>
        <topology evidence="1">Multi-pass membrane protein</topology>
    </subcellularLocation>
</comment>
<comment type="similarity">
    <text evidence="5">Belongs to the FNT transporter (TC 1.A.16) family.</text>
</comment>
<dbReference type="Gene3D" id="1.20.1080.10">
    <property type="entry name" value="Glycerol uptake facilitator protein"/>
    <property type="match status" value="1"/>
</dbReference>
<accession>A0ABX0WD41</accession>
<evidence type="ECO:0000313" key="8">
    <source>
        <dbReference type="Proteomes" id="UP001429564"/>
    </source>
</evidence>
<keyword evidence="2 6" id="KW-0812">Transmembrane</keyword>
<feature type="transmembrane region" description="Helical" evidence="6">
    <location>
        <begin position="116"/>
        <end position="142"/>
    </location>
</feature>
<dbReference type="Proteomes" id="UP001429564">
    <property type="component" value="Unassembled WGS sequence"/>
</dbReference>
<feature type="transmembrane region" description="Helical" evidence="6">
    <location>
        <begin position="189"/>
        <end position="213"/>
    </location>
</feature>
<evidence type="ECO:0000256" key="2">
    <source>
        <dbReference type="ARBA" id="ARBA00022692"/>
    </source>
</evidence>
<keyword evidence="4 6" id="KW-0472">Membrane</keyword>
<feature type="transmembrane region" description="Helical" evidence="6">
    <location>
        <begin position="162"/>
        <end position="182"/>
    </location>
</feature>
<feature type="transmembrane region" description="Helical" evidence="6">
    <location>
        <begin position="233"/>
        <end position="255"/>
    </location>
</feature>